<dbReference type="Proteomes" id="UP000199601">
    <property type="component" value="Unassembled WGS sequence"/>
</dbReference>
<evidence type="ECO:0000313" key="1">
    <source>
        <dbReference type="EMBL" id="CQD03688.1"/>
    </source>
</evidence>
<proteinExistence type="predicted"/>
<gene>
    <name evidence="1" type="ORF">BN000_00622</name>
</gene>
<dbReference type="RefSeq" id="WP_090418300.1">
    <property type="nucleotide sequence ID" value="NZ_CTEC01000001.1"/>
</dbReference>
<dbReference type="EMBL" id="CTEC01000001">
    <property type="protein sequence ID" value="CQD03688.1"/>
    <property type="molecule type" value="Genomic_DNA"/>
</dbReference>
<reference evidence="2" key="1">
    <citation type="submission" date="2015-03" db="EMBL/GenBank/DDBJ databases">
        <authorList>
            <person name="Urmite Genomes"/>
        </authorList>
    </citation>
    <scope>NUCLEOTIDE SEQUENCE [LARGE SCALE GENOMIC DNA]</scope>
    <source>
        <strain evidence="2">CSUR P1344</strain>
    </source>
</reference>
<name>A0A0U1D0F7_9MYCO</name>
<evidence type="ECO:0000313" key="2">
    <source>
        <dbReference type="Proteomes" id="UP000199601"/>
    </source>
</evidence>
<keyword evidence="2" id="KW-1185">Reference proteome</keyword>
<accession>A0A0U1D0F7</accession>
<protein>
    <submittedName>
        <fullName evidence="1">Uncharacterized protein</fullName>
    </submittedName>
</protein>
<sequence>MSTFTAKYGGRCNSGDCDYGDHISPGDEVEYVDDDLMHTACASRARRYPPLCNACFEHHRGECL</sequence>
<dbReference type="AlphaFoldDB" id="A0A0U1D0F7"/>
<organism evidence="1 2">
    <name type="scientific">Mycobacterium europaeum</name>
    <dbReference type="NCBI Taxonomy" id="761804"/>
    <lineage>
        <taxon>Bacteria</taxon>
        <taxon>Bacillati</taxon>
        <taxon>Actinomycetota</taxon>
        <taxon>Actinomycetes</taxon>
        <taxon>Mycobacteriales</taxon>
        <taxon>Mycobacteriaceae</taxon>
        <taxon>Mycobacterium</taxon>
        <taxon>Mycobacterium simiae complex</taxon>
    </lineage>
</organism>